<dbReference type="RefSeq" id="WP_109650839.1">
    <property type="nucleotide sequence ID" value="NZ_JACWLN010000001.1"/>
</dbReference>
<evidence type="ECO:0000313" key="5">
    <source>
        <dbReference type="Proteomes" id="UP000651837"/>
    </source>
</evidence>
<gene>
    <name evidence="2" type="ORF">HZY62_04330</name>
    <name evidence="3" type="ORF">LX92_02382</name>
</gene>
<proteinExistence type="predicted"/>
<dbReference type="EMBL" id="QGGQ01000005">
    <property type="protein sequence ID" value="PWK23053.1"/>
    <property type="molecule type" value="Genomic_DNA"/>
</dbReference>
<evidence type="ECO:0000313" key="2">
    <source>
        <dbReference type="EMBL" id="MBD1259804.1"/>
    </source>
</evidence>
<evidence type="ECO:0000256" key="1">
    <source>
        <dbReference type="SAM" id="SignalP"/>
    </source>
</evidence>
<reference evidence="3 4" key="1">
    <citation type="submission" date="2018-05" db="EMBL/GenBank/DDBJ databases">
        <title>Genomic Encyclopedia of Archaeal and Bacterial Type Strains, Phase II (KMG-II): from individual species to whole genera.</title>
        <authorList>
            <person name="Goeker M."/>
        </authorList>
    </citation>
    <scope>NUCLEOTIDE SEQUENCE [LARGE SCALE GENOMIC DNA]</scope>
    <source>
        <strain evidence="3 4">DSM 23514</strain>
    </source>
</reference>
<dbReference type="Proteomes" id="UP000245667">
    <property type="component" value="Unassembled WGS sequence"/>
</dbReference>
<reference evidence="2 5" key="2">
    <citation type="submission" date="2020-07" db="EMBL/GenBank/DDBJ databases">
        <title>The draft genome sequence of Maribacter polysiphoniae KCTC 22021.</title>
        <authorList>
            <person name="Mu L."/>
        </authorList>
    </citation>
    <scope>NUCLEOTIDE SEQUENCE [LARGE SCALE GENOMIC DNA]</scope>
    <source>
        <strain evidence="2 5">KCTC 22021</strain>
    </source>
</reference>
<comment type="caution">
    <text evidence="3">The sequence shown here is derived from an EMBL/GenBank/DDBJ whole genome shotgun (WGS) entry which is preliminary data.</text>
</comment>
<dbReference type="PROSITE" id="PS51257">
    <property type="entry name" value="PROKAR_LIPOPROTEIN"/>
    <property type="match status" value="1"/>
</dbReference>
<feature type="signal peptide" evidence="1">
    <location>
        <begin position="1"/>
        <end position="22"/>
    </location>
</feature>
<dbReference type="InterPro" id="IPR046697">
    <property type="entry name" value="DUF6567"/>
</dbReference>
<dbReference type="Proteomes" id="UP000651837">
    <property type="component" value="Unassembled WGS sequence"/>
</dbReference>
<evidence type="ECO:0008006" key="6">
    <source>
        <dbReference type="Google" id="ProtNLM"/>
    </source>
</evidence>
<keyword evidence="5" id="KW-1185">Reference proteome</keyword>
<organism evidence="3 4">
    <name type="scientific">Maribacter polysiphoniae</name>
    <dbReference type="NCBI Taxonomy" id="429344"/>
    <lineage>
        <taxon>Bacteria</taxon>
        <taxon>Pseudomonadati</taxon>
        <taxon>Bacteroidota</taxon>
        <taxon>Flavobacteriia</taxon>
        <taxon>Flavobacteriales</taxon>
        <taxon>Flavobacteriaceae</taxon>
        <taxon>Maribacter</taxon>
    </lineage>
</organism>
<feature type="chain" id="PRO_5016412036" description="Lipoprotein" evidence="1">
    <location>
        <begin position="23"/>
        <end position="120"/>
    </location>
</feature>
<protein>
    <recommendedName>
        <fullName evidence="6">Lipoprotein</fullName>
    </recommendedName>
</protein>
<dbReference type="EMBL" id="JACWLN010000001">
    <property type="protein sequence ID" value="MBD1259804.1"/>
    <property type="molecule type" value="Genomic_DNA"/>
</dbReference>
<evidence type="ECO:0000313" key="3">
    <source>
        <dbReference type="EMBL" id="PWK23053.1"/>
    </source>
</evidence>
<sequence length="120" mass="13241">MKKSISLIFLATLLFTSCASHNGLTTNRNNHTTEVVLSKKNYKIIERVQGEAQTRYILGIGGLSKKALVAEAKAKMLSNANIIGSSKAIINETVEVKHSFFPFVRLYKVTVSGHIVEFTD</sequence>
<dbReference type="Pfam" id="PF20205">
    <property type="entry name" value="DUF6567"/>
    <property type="match status" value="1"/>
</dbReference>
<keyword evidence="1" id="KW-0732">Signal</keyword>
<evidence type="ECO:0000313" key="4">
    <source>
        <dbReference type="Proteomes" id="UP000245667"/>
    </source>
</evidence>
<dbReference type="AlphaFoldDB" id="A0A316E2V4"/>
<name>A0A316E2V4_9FLAO</name>
<accession>A0A316E2V4</accession>
<dbReference type="OrthoDB" id="826430at2"/>